<evidence type="ECO:0000313" key="2">
    <source>
        <dbReference type="Proteomes" id="UP000233551"/>
    </source>
</evidence>
<protein>
    <submittedName>
        <fullName evidence="1">Uncharacterized protein</fullName>
    </submittedName>
</protein>
<dbReference type="AlphaFoldDB" id="A0A2I0K3C8"/>
<gene>
    <name evidence="1" type="ORF">CRG98_016566</name>
</gene>
<accession>A0A2I0K3C8</accession>
<reference evidence="1 2" key="1">
    <citation type="submission" date="2017-11" db="EMBL/GenBank/DDBJ databases">
        <title>De-novo sequencing of pomegranate (Punica granatum L.) genome.</title>
        <authorList>
            <person name="Akparov Z."/>
            <person name="Amiraslanov A."/>
            <person name="Hajiyeva S."/>
            <person name="Abbasov M."/>
            <person name="Kaur K."/>
            <person name="Hamwieh A."/>
            <person name="Solovyev V."/>
            <person name="Salamov A."/>
            <person name="Braich B."/>
            <person name="Kosarev P."/>
            <person name="Mahmoud A."/>
            <person name="Hajiyev E."/>
            <person name="Babayeva S."/>
            <person name="Izzatullayeva V."/>
            <person name="Mammadov A."/>
            <person name="Mammadov A."/>
            <person name="Sharifova S."/>
            <person name="Ojaghi J."/>
            <person name="Eynullazada K."/>
            <person name="Bayramov B."/>
            <person name="Abdulazimova A."/>
            <person name="Shahmuradov I."/>
        </authorList>
    </citation>
    <scope>NUCLEOTIDE SEQUENCE [LARGE SCALE GENOMIC DNA]</scope>
    <source>
        <strain evidence="2">cv. AG2017</strain>
        <tissue evidence="1">Leaf</tissue>
    </source>
</reference>
<sequence length="97" mass="10834">MDSLGVRMIEIPRFMVREEQLVRFSSVFLLLLVDLLRFKPEPIGHALHGVQRPKPLITGSNAPTHTECAQPECGMGSSPESLRSEYDLCGRRLKSGV</sequence>
<name>A0A2I0K3C8_PUNGR</name>
<keyword evidence="2" id="KW-1185">Reference proteome</keyword>
<organism evidence="1 2">
    <name type="scientific">Punica granatum</name>
    <name type="common">Pomegranate</name>
    <dbReference type="NCBI Taxonomy" id="22663"/>
    <lineage>
        <taxon>Eukaryota</taxon>
        <taxon>Viridiplantae</taxon>
        <taxon>Streptophyta</taxon>
        <taxon>Embryophyta</taxon>
        <taxon>Tracheophyta</taxon>
        <taxon>Spermatophyta</taxon>
        <taxon>Magnoliopsida</taxon>
        <taxon>eudicotyledons</taxon>
        <taxon>Gunneridae</taxon>
        <taxon>Pentapetalae</taxon>
        <taxon>rosids</taxon>
        <taxon>malvids</taxon>
        <taxon>Myrtales</taxon>
        <taxon>Lythraceae</taxon>
        <taxon>Punica</taxon>
    </lineage>
</organism>
<dbReference type="Proteomes" id="UP000233551">
    <property type="component" value="Unassembled WGS sequence"/>
</dbReference>
<comment type="caution">
    <text evidence="1">The sequence shown here is derived from an EMBL/GenBank/DDBJ whole genome shotgun (WGS) entry which is preliminary data.</text>
</comment>
<dbReference type="EMBL" id="PGOL01000913">
    <property type="protein sequence ID" value="PKI63042.1"/>
    <property type="molecule type" value="Genomic_DNA"/>
</dbReference>
<proteinExistence type="predicted"/>
<evidence type="ECO:0000313" key="1">
    <source>
        <dbReference type="EMBL" id="PKI63042.1"/>
    </source>
</evidence>